<comment type="caution">
    <text evidence="2">The sequence shown here is derived from an EMBL/GenBank/DDBJ whole genome shotgun (WGS) entry which is preliminary data.</text>
</comment>
<dbReference type="GO" id="GO:0016491">
    <property type="term" value="F:oxidoreductase activity"/>
    <property type="evidence" value="ECO:0007669"/>
    <property type="project" value="InterPro"/>
</dbReference>
<dbReference type="InterPro" id="IPR008274">
    <property type="entry name" value="AldOxase/xan_DH_MoCoBD1"/>
</dbReference>
<accession>A0AAP2DLN1</accession>
<dbReference type="SUPFAM" id="SSF56003">
    <property type="entry name" value="Molybdenum cofactor-binding domain"/>
    <property type="match status" value="2"/>
</dbReference>
<gene>
    <name evidence="2" type="ORF">KK083_09945</name>
</gene>
<dbReference type="EMBL" id="JAHESF010000008">
    <property type="protein sequence ID" value="MBT1697197.1"/>
    <property type="molecule type" value="Genomic_DNA"/>
</dbReference>
<dbReference type="Gene3D" id="3.90.1170.50">
    <property type="entry name" value="Aldehyde oxidase/xanthine dehydrogenase, a/b hammerhead"/>
    <property type="match status" value="2"/>
</dbReference>
<dbReference type="InterPro" id="IPR046867">
    <property type="entry name" value="AldOxase/xan_DH_MoCoBD2"/>
</dbReference>
<dbReference type="PANTHER" id="PTHR47495">
    <property type="entry name" value="ALDEHYDE DEHYDROGENASE"/>
    <property type="match status" value="1"/>
</dbReference>
<dbReference type="PIRSF" id="PIRSF036389">
    <property type="entry name" value="IOR_B"/>
    <property type="match status" value="1"/>
</dbReference>
<sequence length="710" mass="76770">MKKHEQDLIAPEQYELHAAPAYDFSMNRRKFFSVLGSGVAVAFTASNSLGAALTDTSTAPEDQVNAWIHIGEKGNITVYTGKAEVGQNIRTSLAQIVAEELMVPVDRISMVMGDTALTPYDRGTLGSRSIPYMGPQLRKAAATARELLVNMATEQWKADRASLAVADGVVKNIKTGESIAYGGLTKGKELLKPVDDNVQVTPVDRWQVAGTSVPKVNGVSFVTGKHQYVSDMKLPGMLYGKILRAPAYGASLVSVDVSAAKKMKDVTVVHDGDFVGVAAPSPHAAGEALKAIKAEWKTTPQPSRGEIFDYLKQKSGQANGRDSNVKGDVDNAYASADIKIAQTFYIDYIAHAPLEPRAGLAEWKDDKLTVWTGTQRPFGVQEDLQQVFHIPKENIRVIQPDTGSGYGGKHTGEAGIEAARLARDAQKPVKVVWTREEEFTWAYFRPAGVIEVKAGATKDGIVTSWEFHNYNSGGSGIETPYNVASKKIQFHPVDSPLRQGSYRGLAATANVFARESVMNDLAIELKMDPLTFRLKNLTEQRMKDVLEAAAKAFGWNNMKPAQGHGFGIACGTEKGSFVATCAEVAIDNESKEVKVIRAVTAFECGAIINPTHLENQIQGSVIQGLGGALFERIDFKEGKILNPAFSRYRVPRFSDVPIVETVMLNRKDLPSVGAGETPILGIAPAVRNAIANATGKKLYTLPLAPNGVEV</sequence>
<evidence type="ECO:0000259" key="1">
    <source>
        <dbReference type="SMART" id="SM01008"/>
    </source>
</evidence>
<dbReference type="PANTHER" id="PTHR47495:SF1">
    <property type="entry name" value="BLL3820 PROTEIN"/>
    <property type="match status" value="1"/>
</dbReference>
<reference evidence="2 3" key="1">
    <citation type="submission" date="2021-05" db="EMBL/GenBank/DDBJ databases">
        <title>A Polyphasic approach of four new species of the genus Ohtaekwangia: Ohtaekwangia histidinii sp. nov., Ohtaekwangia cretensis sp. nov., Ohtaekwangia indiensis sp. nov., Ohtaekwangia reichenbachii sp. nov. from diverse environment.</title>
        <authorList>
            <person name="Octaviana S."/>
        </authorList>
    </citation>
    <scope>NUCLEOTIDE SEQUENCE [LARGE SCALE GENOMIC DNA]</scope>
    <source>
        <strain evidence="2 3">PWU4</strain>
    </source>
</reference>
<dbReference type="Pfam" id="PF02738">
    <property type="entry name" value="MoCoBD_1"/>
    <property type="match status" value="1"/>
</dbReference>
<dbReference type="Gene3D" id="3.30.365.10">
    <property type="entry name" value="Aldehyde oxidase/xanthine dehydrogenase, molybdopterin binding domain"/>
    <property type="match status" value="4"/>
</dbReference>
<proteinExistence type="predicted"/>
<dbReference type="SMART" id="SM01008">
    <property type="entry name" value="Ald_Xan_dh_C"/>
    <property type="match status" value="1"/>
</dbReference>
<dbReference type="InterPro" id="IPR000674">
    <property type="entry name" value="Ald_Oxase/Xan_DH_a/b"/>
</dbReference>
<dbReference type="InterPro" id="IPR012368">
    <property type="entry name" value="OxRdtase_Mopterin-bd_su_IorB"/>
</dbReference>
<organism evidence="2 3">
    <name type="scientific">Chryseosolibacter histidini</name>
    <dbReference type="NCBI Taxonomy" id="2782349"/>
    <lineage>
        <taxon>Bacteria</taxon>
        <taxon>Pseudomonadati</taxon>
        <taxon>Bacteroidota</taxon>
        <taxon>Cytophagia</taxon>
        <taxon>Cytophagales</taxon>
        <taxon>Chryseotaleaceae</taxon>
        <taxon>Chryseosolibacter</taxon>
    </lineage>
</organism>
<dbReference type="InterPro" id="IPR037165">
    <property type="entry name" value="AldOxase/xan_DH_Mopterin-bd_sf"/>
</dbReference>
<dbReference type="InterPro" id="IPR052516">
    <property type="entry name" value="N-heterocyclic_Hydroxylase"/>
</dbReference>
<evidence type="ECO:0000313" key="3">
    <source>
        <dbReference type="Proteomes" id="UP001319200"/>
    </source>
</evidence>
<evidence type="ECO:0000313" key="2">
    <source>
        <dbReference type="EMBL" id="MBT1697197.1"/>
    </source>
</evidence>
<protein>
    <submittedName>
        <fullName evidence="2">Molybdopterin-dependent oxidoreductase</fullName>
    </submittedName>
</protein>
<dbReference type="Pfam" id="PF20256">
    <property type="entry name" value="MoCoBD_2"/>
    <property type="match status" value="2"/>
</dbReference>
<dbReference type="RefSeq" id="WP_254163007.1">
    <property type="nucleotide sequence ID" value="NZ_JAHESF010000008.1"/>
</dbReference>
<name>A0AAP2DLN1_9BACT</name>
<dbReference type="Proteomes" id="UP001319200">
    <property type="component" value="Unassembled WGS sequence"/>
</dbReference>
<keyword evidence="3" id="KW-1185">Reference proteome</keyword>
<feature type="domain" description="Aldehyde oxidase/xanthine dehydrogenase a/b hammerhead" evidence="1">
    <location>
        <begin position="223"/>
        <end position="300"/>
    </location>
</feature>
<dbReference type="AlphaFoldDB" id="A0AAP2DLN1"/>